<comment type="function">
    <text evidence="1">Inhibins and activins inhibit and activate, respectively, the secretion of follitropin by the pituitary gland. Inhibins/activins are involved in regulating a number of diverse functions such as hypothalamic and pituitary hormone secretion, gonadal hormone secretion, germ cell development and maturation, erythroid differentiation, insulin secretion, nerve cell survival, embryonic axial development or bone growth, depending on their subunit composition. Inhibins appear to oppose the functions of activins.</text>
</comment>
<dbReference type="OrthoDB" id="9929039at2759"/>
<dbReference type="InterPro" id="IPR015615">
    <property type="entry name" value="TGF-beta-rel"/>
</dbReference>
<keyword evidence="11" id="KW-0325">Glycoprotein</keyword>
<evidence type="ECO:0000259" key="15">
    <source>
        <dbReference type="PROSITE" id="PS51362"/>
    </source>
</evidence>
<dbReference type="InterPro" id="IPR001839">
    <property type="entry name" value="TGF-b_C"/>
</dbReference>
<evidence type="ECO:0000256" key="8">
    <source>
        <dbReference type="ARBA" id="ARBA00022729"/>
    </source>
</evidence>
<evidence type="ECO:0000256" key="11">
    <source>
        <dbReference type="ARBA" id="ARBA00023180"/>
    </source>
</evidence>
<dbReference type="PANTHER" id="PTHR11848">
    <property type="entry name" value="TGF-BETA FAMILY"/>
    <property type="match status" value="1"/>
</dbReference>
<dbReference type="Proteomes" id="UP001152622">
    <property type="component" value="Chromosome 9"/>
</dbReference>
<dbReference type="GO" id="GO:0005615">
    <property type="term" value="C:extracellular space"/>
    <property type="evidence" value="ECO:0007669"/>
    <property type="project" value="TreeGrafter"/>
</dbReference>
<keyword evidence="5 12" id="KW-0964">Secreted</keyword>
<comment type="caution">
    <text evidence="16">The sequence shown here is derived from an EMBL/GenBank/DDBJ whole genome shotgun (WGS) entry which is preliminary data.</text>
</comment>
<evidence type="ECO:0000256" key="10">
    <source>
        <dbReference type="ARBA" id="ARBA00023157"/>
    </source>
</evidence>
<dbReference type="GO" id="GO:0005179">
    <property type="term" value="F:hormone activity"/>
    <property type="evidence" value="ECO:0007669"/>
    <property type="project" value="UniProtKB-KW"/>
</dbReference>
<name>A0A9Q1F207_SYNKA</name>
<evidence type="ECO:0000256" key="6">
    <source>
        <dbReference type="ARBA" id="ARBA00022685"/>
    </source>
</evidence>
<gene>
    <name evidence="16" type="ORF">SKAU_G00246870</name>
</gene>
<evidence type="ECO:0000256" key="9">
    <source>
        <dbReference type="ARBA" id="ARBA00023030"/>
    </source>
</evidence>
<dbReference type="SMART" id="SM00204">
    <property type="entry name" value="TGFB"/>
    <property type="match status" value="1"/>
</dbReference>
<keyword evidence="7 12" id="KW-0372">Hormone</keyword>
<evidence type="ECO:0000313" key="16">
    <source>
        <dbReference type="EMBL" id="KAJ8349557.1"/>
    </source>
</evidence>
<evidence type="ECO:0000313" key="17">
    <source>
        <dbReference type="Proteomes" id="UP001152622"/>
    </source>
</evidence>
<dbReference type="InterPro" id="IPR017175">
    <property type="entry name" value="Inhibin_asu"/>
</dbReference>
<dbReference type="PROSITE" id="PS51362">
    <property type="entry name" value="TGF_BETA_2"/>
    <property type="match status" value="1"/>
</dbReference>
<comment type="similarity">
    <text evidence="3 13">Belongs to the TGF-beta family.</text>
</comment>
<dbReference type="PANTHER" id="PTHR11848:SF117">
    <property type="entry name" value="INHIBIN ALPHA CHAIN"/>
    <property type="match status" value="1"/>
</dbReference>
<dbReference type="InterPro" id="IPR017948">
    <property type="entry name" value="TGFb_CS"/>
</dbReference>
<evidence type="ECO:0000256" key="7">
    <source>
        <dbReference type="ARBA" id="ARBA00022702"/>
    </source>
</evidence>
<dbReference type="Pfam" id="PF00019">
    <property type="entry name" value="TGF_beta"/>
    <property type="match status" value="1"/>
</dbReference>
<proteinExistence type="inferred from homology"/>
<reference evidence="16" key="1">
    <citation type="journal article" date="2023" name="Science">
        <title>Genome structures resolve the early diversification of teleost fishes.</title>
        <authorList>
            <person name="Parey E."/>
            <person name="Louis A."/>
            <person name="Montfort J."/>
            <person name="Bouchez O."/>
            <person name="Roques C."/>
            <person name="Iampietro C."/>
            <person name="Lluch J."/>
            <person name="Castinel A."/>
            <person name="Donnadieu C."/>
            <person name="Desvignes T."/>
            <person name="Floi Bucao C."/>
            <person name="Jouanno E."/>
            <person name="Wen M."/>
            <person name="Mejri S."/>
            <person name="Dirks R."/>
            <person name="Jansen H."/>
            <person name="Henkel C."/>
            <person name="Chen W.J."/>
            <person name="Zahm M."/>
            <person name="Cabau C."/>
            <person name="Klopp C."/>
            <person name="Thompson A.W."/>
            <person name="Robinson-Rechavi M."/>
            <person name="Braasch I."/>
            <person name="Lecointre G."/>
            <person name="Bobe J."/>
            <person name="Postlethwait J.H."/>
            <person name="Berthelot C."/>
            <person name="Roest Crollius H."/>
            <person name="Guiguen Y."/>
        </authorList>
    </citation>
    <scope>NUCLEOTIDE SEQUENCE</scope>
    <source>
        <strain evidence="16">WJC10195</strain>
    </source>
</reference>
<keyword evidence="6" id="KW-0165">Cleavage on pair of basic residues</keyword>
<keyword evidence="9 12" id="KW-0339">Growth factor</keyword>
<organism evidence="16 17">
    <name type="scientific">Synaphobranchus kaupii</name>
    <name type="common">Kaup's arrowtooth eel</name>
    <dbReference type="NCBI Taxonomy" id="118154"/>
    <lineage>
        <taxon>Eukaryota</taxon>
        <taxon>Metazoa</taxon>
        <taxon>Chordata</taxon>
        <taxon>Craniata</taxon>
        <taxon>Vertebrata</taxon>
        <taxon>Euteleostomi</taxon>
        <taxon>Actinopterygii</taxon>
        <taxon>Neopterygii</taxon>
        <taxon>Teleostei</taxon>
        <taxon>Anguilliformes</taxon>
        <taxon>Synaphobranchidae</taxon>
        <taxon>Synaphobranchus</taxon>
    </lineage>
</organism>
<keyword evidence="10" id="KW-1015">Disulfide bond</keyword>
<dbReference type="AlphaFoldDB" id="A0A9Q1F207"/>
<evidence type="ECO:0000256" key="2">
    <source>
        <dbReference type="ARBA" id="ARBA00004613"/>
    </source>
</evidence>
<keyword evidence="8 14" id="KW-0732">Signal</keyword>
<feature type="domain" description="TGF-beta family profile" evidence="15">
    <location>
        <begin position="230"/>
        <end position="346"/>
    </location>
</feature>
<dbReference type="PROSITE" id="PS00250">
    <property type="entry name" value="TGF_BETA_1"/>
    <property type="match status" value="1"/>
</dbReference>
<sequence>MQGRYPSVTSCLMIGLVLVLWASAWTQACREKGVDRTVVLDWLKYQILARLGLEEAPVPGVWAEGPAARRPVSSRVGRAAGKESRPTHQDASQVILFPSSDSTCAHTLVPPSSGASNYFTYYFQPSAHSLETTITSGHFWFYSGGGAQTGNASSPLFILTTQQELIQVAESPEKLEEDGWTVYRVGHHILSSMSQGPFMLQVRCPTCVCSTEAEKIPFLHLHTRSRGPDRSRRSSIPWSLSALDRLQRPAQDGGNYDDCHHEELNISFQELGWDNWIVHPKVFTFHYCQGNCSSQDRITTLMGIKQCCAPVPGTMKPLRVRTTSDRGYSVKYETLPNIIAEDCTCI</sequence>
<evidence type="ECO:0000256" key="3">
    <source>
        <dbReference type="ARBA" id="ARBA00006656"/>
    </source>
</evidence>
<dbReference type="SUPFAM" id="SSF57501">
    <property type="entry name" value="Cystine-knot cytokines"/>
    <property type="match status" value="1"/>
</dbReference>
<feature type="chain" id="PRO_5040215366" description="Inhibin alpha chain" evidence="14">
    <location>
        <begin position="29"/>
        <end position="346"/>
    </location>
</feature>
<dbReference type="GO" id="GO:0005125">
    <property type="term" value="F:cytokine activity"/>
    <property type="evidence" value="ECO:0007669"/>
    <property type="project" value="TreeGrafter"/>
</dbReference>
<keyword evidence="17" id="KW-1185">Reference proteome</keyword>
<dbReference type="PIRSF" id="PIRSF037328">
    <property type="entry name" value="Inhibin_alpha_subunit"/>
    <property type="match status" value="1"/>
</dbReference>
<accession>A0A9Q1F207</accession>
<comment type="subcellular location">
    <subcellularLocation>
        <location evidence="2">Secreted</location>
    </subcellularLocation>
</comment>
<dbReference type="PROSITE" id="PS51257">
    <property type="entry name" value="PROKAR_LIPOPROTEIN"/>
    <property type="match status" value="1"/>
</dbReference>
<dbReference type="Gene3D" id="2.10.90.10">
    <property type="entry name" value="Cystine-knot cytokines"/>
    <property type="match status" value="1"/>
</dbReference>
<evidence type="ECO:0000256" key="5">
    <source>
        <dbReference type="ARBA" id="ARBA00022525"/>
    </source>
</evidence>
<evidence type="ECO:0000256" key="1">
    <source>
        <dbReference type="ARBA" id="ARBA00002588"/>
    </source>
</evidence>
<feature type="signal peptide" evidence="14">
    <location>
        <begin position="1"/>
        <end position="28"/>
    </location>
</feature>
<dbReference type="InterPro" id="IPR029034">
    <property type="entry name" value="Cystine-knot_cytokine"/>
</dbReference>
<evidence type="ECO:0000256" key="12">
    <source>
        <dbReference type="PIRNR" id="PIRNR037328"/>
    </source>
</evidence>
<evidence type="ECO:0000256" key="13">
    <source>
        <dbReference type="RuleBase" id="RU000354"/>
    </source>
</evidence>
<dbReference type="GO" id="GO:0008083">
    <property type="term" value="F:growth factor activity"/>
    <property type="evidence" value="ECO:0007669"/>
    <property type="project" value="UniProtKB-KW"/>
</dbReference>
<evidence type="ECO:0000256" key="14">
    <source>
        <dbReference type="SAM" id="SignalP"/>
    </source>
</evidence>
<dbReference type="PRINTS" id="PR00669">
    <property type="entry name" value="INHIBINA"/>
</dbReference>
<protein>
    <recommendedName>
        <fullName evidence="4 12">Inhibin alpha chain</fullName>
    </recommendedName>
</protein>
<dbReference type="EMBL" id="JAINUF010000009">
    <property type="protein sequence ID" value="KAJ8349557.1"/>
    <property type="molecule type" value="Genomic_DNA"/>
</dbReference>
<evidence type="ECO:0000256" key="4">
    <source>
        <dbReference type="ARBA" id="ARBA00019280"/>
    </source>
</evidence>